<dbReference type="GO" id="GO:0000139">
    <property type="term" value="C:Golgi membrane"/>
    <property type="evidence" value="ECO:0007669"/>
    <property type="project" value="TreeGrafter"/>
</dbReference>
<feature type="non-terminal residue" evidence="1">
    <location>
        <position position="1"/>
    </location>
</feature>
<dbReference type="InterPro" id="IPR050749">
    <property type="entry name" value="Glycosyl_Hydrolase_47"/>
</dbReference>
<dbReference type="GO" id="GO:0004571">
    <property type="term" value="F:mannosyl-oligosaccharide 1,2-alpha-mannosidase activity"/>
    <property type="evidence" value="ECO:0007669"/>
    <property type="project" value="InterPro"/>
</dbReference>
<dbReference type="AlphaFoldDB" id="A0A8J2J324"/>
<organism evidence="1 2">
    <name type="scientific">Allacma fusca</name>
    <dbReference type="NCBI Taxonomy" id="39272"/>
    <lineage>
        <taxon>Eukaryota</taxon>
        <taxon>Metazoa</taxon>
        <taxon>Ecdysozoa</taxon>
        <taxon>Arthropoda</taxon>
        <taxon>Hexapoda</taxon>
        <taxon>Collembola</taxon>
        <taxon>Symphypleona</taxon>
        <taxon>Sminthuridae</taxon>
        <taxon>Allacma</taxon>
    </lineage>
</organism>
<comment type="caution">
    <text evidence="1">The sequence shown here is derived from an EMBL/GenBank/DDBJ whole genome shotgun (WGS) entry which is preliminary data.</text>
</comment>
<dbReference type="GO" id="GO:0005509">
    <property type="term" value="F:calcium ion binding"/>
    <property type="evidence" value="ECO:0007669"/>
    <property type="project" value="InterPro"/>
</dbReference>
<dbReference type="OrthoDB" id="8118055at2759"/>
<dbReference type="EMBL" id="CAJVCH010006031">
    <property type="protein sequence ID" value="CAG7659259.1"/>
    <property type="molecule type" value="Genomic_DNA"/>
</dbReference>
<feature type="non-terminal residue" evidence="1">
    <location>
        <position position="86"/>
    </location>
</feature>
<dbReference type="PANTHER" id="PTHR11742:SF6">
    <property type="entry name" value="MANNOSYL-OLIGOSACCHARIDE ALPHA-1,2-MANNOSIDASE IA-RELATED"/>
    <property type="match status" value="1"/>
</dbReference>
<reference evidence="1" key="1">
    <citation type="submission" date="2021-06" db="EMBL/GenBank/DDBJ databases">
        <authorList>
            <person name="Hodson N. C."/>
            <person name="Mongue J. A."/>
            <person name="Jaron S. K."/>
        </authorList>
    </citation>
    <scope>NUCLEOTIDE SEQUENCE</scope>
</reference>
<accession>A0A8J2J324</accession>
<proteinExistence type="predicted"/>
<name>A0A8J2J324_9HEXA</name>
<gene>
    <name evidence="1" type="ORF">AFUS01_LOCUS1088</name>
</gene>
<dbReference type="InterPro" id="IPR001382">
    <property type="entry name" value="Glyco_hydro_47"/>
</dbReference>
<dbReference type="GO" id="GO:0005783">
    <property type="term" value="C:endoplasmic reticulum"/>
    <property type="evidence" value="ECO:0007669"/>
    <property type="project" value="TreeGrafter"/>
</dbReference>
<dbReference type="PANTHER" id="PTHR11742">
    <property type="entry name" value="MANNOSYL-OLIGOSACCHARIDE ALPHA-1,2-MANNOSIDASE-RELATED"/>
    <property type="match status" value="1"/>
</dbReference>
<protein>
    <submittedName>
        <fullName evidence="1">Uncharacterized protein</fullName>
    </submittedName>
</protein>
<evidence type="ECO:0000313" key="2">
    <source>
        <dbReference type="Proteomes" id="UP000708208"/>
    </source>
</evidence>
<sequence length="86" mass="9324">NTPSGIPYNKINPATGVTDYSSTISLAALGSLHLEFVYLSEITGDPIFAEKVTKIRGNMKRVKKPRGLYPTTVSTETGDFKSSKDT</sequence>
<dbReference type="Proteomes" id="UP000708208">
    <property type="component" value="Unassembled WGS sequence"/>
</dbReference>
<dbReference type="Pfam" id="PF01532">
    <property type="entry name" value="Glyco_hydro_47"/>
    <property type="match status" value="1"/>
</dbReference>
<keyword evidence="2" id="KW-1185">Reference proteome</keyword>
<evidence type="ECO:0000313" key="1">
    <source>
        <dbReference type="EMBL" id="CAG7659259.1"/>
    </source>
</evidence>